<name>A0A150IYK0_9EURY</name>
<comment type="similarity">
    <text evidence="1 7">Belongs to the universal ribosomal protein uS7 family.</text>
</comment>
<dbReference type="GO" id="GO:0006412">
    <property type="term" value="P:translation"/>
    <property type="evidence" value="ECO:0007669"/>
    <property type="project" value="UniProtKB-UniRule"/>
</dbReference>
<dbReference type="PANTHER" id="PTHR11205">
    <property type="entry name" value="RIBOSOMAL PROTEIN S7"/>
    <property type="match status" value="1"/>
</dbReference>
<dbReference type="InterPro" id="IPR000235">
    <property type="entry name" value="Ribosomal_uS7"/>
</dbReference>
<reference evidence="12 13" key="1">
    <citation type="journal article" date="2016" name="ISME J.">
        <title>Chasing the elusive Euryarchaeota class WSA2: genomes reveal a uniquely fastidious methyl-reducing methanogen.</title>
        <authorList>
            <person name="Nobu M.K."/>
            <person name="Narihiro T."/>
            <person name="Kuroda K."/>
            <person name="Mei R."/>
            <person name="Liu W.T."/>
        </authorList>
    </citation>
    <scope>NUCLEOTIDE SEQUENCE [LARGE SCALE GENOMIC DNA]</scope>
    <source>
        <strain evidence="9">B03fssc0709_Meth_Bin005</strain>
        <strain evidence="10">B15fssc0709_Meth_Bin003</strain>
        <strain evidence="11">BMIXfssc0709_Meth_Bin006</strain>
    </source>
</reference>
<dbReference type="Gene3D" id="1.10.455.10">
    <property type="entry name" value="Ribosomal protein S7 domain"/>
    <property type="match status" value="1"/>
</dbReference>
<dbReference type="GO" id="GO:0019843">
    <property type="term" value="F:rRNA binding"/>
    <property type="evidence" value="ECO:0007669"/>
    <property type="project" value="UniProtKB-UniRule"/>
</dbReference>
<feature type="domain" description="Small ribosomal subunit protein uS7" evidence="8">
    <location>
        <begin position="32"/>
        <end position="211"/>
    </location>
</feature>
<comment type="caution">
    <text evidence="11">The sequence shown here is derived from an EMBL/GenBank/DDBJ whole genome shotgun (WGS) entry which is preliminary data.</text>
</comment>
<dbReference type="InterPro" id="IPR023798">
    <property type="entry name" value="Ribosomal_uS7_dom"/>
</dbReference>
<comment type="subunit">
    <text evidence="2 7">Part of the 30S ribosomal subunit.</text>
</comment>
<dbReference type="GO" id="GO:0015935">
    <property type="term" value="C:small ribosomal subunit"/>
    <property type="evidence" value="ECO:0007669"/>
    <property type="project" value="UniProtKB-UniRule"/>
</dbReference>
<keyword evidence="5 7" id="KW-0689">Ribosomal protein</keyword>
<accession>A0A150IYK0</accession>
<dbReference type="NCBIfam" id="TIGR01028">
    <property type="entry name" value="uS7_euk_arch"/>
    <property type="match status" value="1"/>
</dbReference>
<dbReference type="GO" id="GO:0003735">
    <property type="term" value="F:structural constituent of ribosome"/>
    <property type="evidence" value="ECO:0007669"/>
    <property type="project" value="UniProtKB-UniRule"/>
</dbReference>
<evidence type="ECO:0000256" key="4">
    <source>
        <dbReference type="ARBA" id="ARBA00022884"/>
    </source>
</evidence>
<evidence type="ECO:0000256" key="2">
    <source>
        <dbReference type="ARBA" id="ARBA00011458"/>
    </source>
</evidence>
<dbReference type="Proteomes" id="UP000092401">
    <property type="component" value="Unassembled WGS sequence"/>
</dbReference>
<evidence type="ECO:0000313" key="13">
    <source>
        <dbReference type="Proteomes" id="UP000092401"/>
    </source>
</evidence>
<accession>A0A150ISR0</accession>
<evidence type="ECO:0000256" key="1">
    <source>
        <dbReference type="ARBA" id="ARBA00007151"/>
    </source>
</evidence>
<gene>
    <name evidence="7 11" type="primary">rps7</name>
    <name evidence="9" type="ORF">APG10_00617</name>
    <name evidence="10" type="ORF">APG11_00773</name>
    <name evidence="11" type="ORF">APG12_01074</name>
</gene>
<proteinExistence type="inferred from homology"/>
<evidence type="ECO:0000313" key="9">
    <source>
        <dbReference type="EMBL" id="KYC45720.1"/>
    </source>
</evidence>
<evidence type="ECO:0000313" key="12">
    <source>
        <dbReference type="Proteomes" id="UP000091929"/>
    </source>
</evidence>
<sequence>MDVKERFYVPDNLKVFGKWDTDIAVEDLGIKSYVNLTPVIVPHTAGRHQKRRFWKNKINIVERLGNKMMRSGSAGRKTGGRFLRRHGGYTGKKQATYKTLKLAFDDINKKTKQNPLEVLVKALEYAGPREEVTTLSYGGIKYHLSVDTGSQRRLDMALKNIALGASLKTFKTKKKFHETLAEEIILASKGDMASFSVNKKEEVERIAKSAR</sequence>
<dbReference type="Proteomes" id="UP000091929">
    <property type="component" value="Unassembled WGS sequence"/>
</dbReference>
<dbReference type="EMBL" id="LNJC01000020">
    <property type="protein sequence ID" value="KYC50080.1"/>
    <property type="molecule type" value="Genomic_DNA"/>
</dbReference>
<dbReference type="AlphaFoldDB" id="A0A150IYK0"/>
<dbReference type="HAMAP" id="MF_00480_A">
    <property type="entry name" value="Ribosomal_uS7_A"/>
    <property type="match status" value="1"/>
</dbReference>
<evidence type="ECO:0000313" key="14">
    <source>
        <dbReference type="Proteomes" id="UP000092403"/>
    </source>
</evidence>
<evidence type="ECO:0000256" key="7">
    <source>
        <dbReference type="HAMAP-Rule" id="MF_00480"/>
    </source>
</evidence>
<organism evidence="11 14">
    <name type="scientific">Candidatus Methanofastidiosum methylothiophilum</name>
    <dbReference type="NCBI Taxonomy" id="1705564"/>
    <lineage>
        <taxon>Archaea</taxon>
        <taxon>Methanobacteriati</taxon>
        <taxon>Methanobacteriota</taxon>
        <taxon>Stenosarchaea group</taxon>
        <taxon>Candidatus Methanofastidiosia</taxon>
        <taxon>Candidatus Methanofastidiosales</taxon>
        <taxon>Candidatus Methanofastidiosaceae</taxon>
        <taxon>Candidatus Methanofastidiosum</taxon>
    </lineage>
</organism>
<comment type="function">
    <text evidence="7">One of the primary rRNA binding proteins, it binds directly to 16S rRNA where it nucleates assembly of the head domain of the 30S subunit. Is located at the subunit interface close to the decoding center.</text>
</comment>
<accession>A0A150IL41</accession>
<keyword evidence="4 7" id="KW-0694">RNA-binding</keyword>
<evidence type="ECO:0000313" key="10">
    <source>
        <dbReference type="EMBL" id="KYC47895.1"/>
    </source>
</evidence>
<keyword evidence="6 7" id="KW-0687">Ribonucleoprotein</keyword>
<evidence type="ECO:0000256" key="5">
    <source>
        <dbReference type="ARBA" id="ARBA00022980"/>
    </source>
</evidence>
<dbReference type="PIRSF" id="PIRSF002122">
    <property type="entry name" value="RPS7p_RPS7a_RPS5e_RPS7o"/>
    <property type="match status" value="1"/>
</dbReference>
<dbReference type="InterPro" id="IPR005716">
    <property type="entry name" value="Ribosomal_uS7_euk/arc"/>
</dbReference>
<keyword evidence="3 7" id="KW-0699">rRNA-binding</keyword>
<dbReference type="SUPFAM" id="SSF47973">
    <property type="entry name" value="Ribosomal protein S7"/>
    <property type="match status" value="1"/>
</dbReference>
<evidence type="ECO:0000313" key="11">
    <source>
        <dbReference type="EMBL" id="KYC50080.1"/>
    </source>
</evidence>
<dbReference type="Pfam" id="PF00177">
    <property type="entry name" value="Ribosomal_S7"/>
    <property type="match status" value="1"/>
</dbReference>
<dbReference type="EMBL" id="LNGF01000014">
    <property type="protein sequence ID" value="KYC47895.1"/>
    <property type="molecule type" value="Genomic_DNA"/>
</dbReference>
<dbReference type="EMBL" id="LNGE01000012">
    <property type="protein sequence ID" value="KYC45720.1"/>
    <property type="molecule type" value="Genomic_DNA"/>
</dbReference>
<dbReference type="InterPro" id="IPR036823">
    <property type="entry name" value="Ribosomal_uS7_dom_sf"/>
</dbReference>
<dbReference type="NCBIfam" id="NF003106">
    <property type="entry name" value="PRK04027.1"/>
    <property type="match status" value="1"/>
</dbReference>
<evidence type="ECO:0000256" key="3">
    <source>
        <dbReference type="ARBA" id="ARBA00022730"/>
    </source>
</evidence>
<evidence type="ECO:0000259" key="8">
    <source>
        <dbReference type="Pfam" id="PF00177"/>
    </source>
</evidence>
<dbReference type="InterPro" id="IPR026018">
    <property type="entry name" value="Ribosomal_uS7_arc"/>
</dbReference>
<dbReference type="Proteomes" id="UP000092403">
    <property type="component" value="Unassembled WGS sequence"/>
</dbReference>
<protein>
    <recommendedName>
        <fullName evidence="7">Small ribosomal subunit protein uS7</fullName>
    </recommendedName>
</protein>
<evidence type="ECO:0000256" key="6">
    <source>
        <dbReference type="ARBA" id="ARBA00023274"/>
    </source>
</evidence>